<dbReference type="SMART" id="SM00052">
    <property type="entry name" value="EAL"/>
    <property type="match status" value="1"/>
</dbReference>
<gene>
    <name evidence="2" type="ORF">SAMN05660690_0191</name>
</gene>
<dbReference type="InterPro" id="IPR029016">
    <property type="entry name" value="GAF-like_dom_sf"/>
</dbReference>
<keyword evidence="3" id="KW-1185">Reference proteome</keyword>
<proteinExistence type="predicted"/>
<evidence type="ECO:0000313" key="3">
    <source>
        <dbReference type="Proteomes" id="UP000199416"/>
    </source>
</evidence>
<evidence type="ECO:0000313" key="2">
    <source>
        <dbReference type="EMBL" id="SDC01446.1"/>
    </source>
</evidence>
<protein>
    <submittedName>
        <fullName evidence="2">EAL domain, c-di-GMP-specific phosphodiesterase class I (Or its enzymatically inactive variant)</fullName>
    </submittedName>
</protein>
<dbReference type="STRING" id="1190417.SAMN05660690_0191"/>
<accession>A0A1G6I6Q9</accession>
<dbReference type="SUPFAM" id="SSF141868">
    <property type="entry name" value="EAL domain-like"/>
    <property type="match status" value="1"/>
</dbReference>
<dbReference type="InterPro" id="IPR035919">
    <property type="entry name" value="EAL_sf"/>
</dbReference>
<dbReference type="AlphaFoldDB" id="A0A1G6I6Q9"/>
<dbReference type="SUPFAM" id="SSF55781">
    <property type="entry name" value="GAF domain-like"/>
    <property type="match status" value="1"/>
</dbReference>
<evidence type="ECO:0000259" key="1">
    <source>
        <dbReference type="PROSITE" id="PS50883"/>
    </source>
</evidence>
<dbReference type="Gene3D" id="3.30.450.40">
    <property type="match status" value="1"/>
</dbReference>
<dbReference type="PROSITE" id="PS50883">
    <property type="entry name" value="EAL"/>
    <property type="match status" value="1"/>
</dbReference>
<dbReference type="InterPro" id="IPR001633">
    <property type="entry name" value="EAL_dom"/>
</dbReference>
<dbReference type="InterPro" id="IPR003018">
    <property type="entry name" value="GAF"/>
</dbReference>
<dbReference type="EMBL" id="FMZF01000001">
    <property type="protein sequence ID" value="SDC01446.1"/>
    <property type="molecule type" value="Genomic_DNA"/>
</dbReference>
<sequence length="396" mass="41981">MTAAPATRPTTTEDGDWVHRLLDLARDRLGMDIAWLSVFTEDRQQLTRATGDLASMHVAEGMSLPLEESFCVRVLSGQLPPLITAADRNPATRDLPVTRQLGIGSYVGAPVRASDRRPVGMLCCLSREPGEQLDGSAVRTVEMLAELLGDHLAAEQLAESELAARRTRVLDVLHRRTVTTALQPVVDMRTGEVVGHEALSRFPGREQGPATLFSDAAAVGLGVELEILAVRTALETAARLPRGLPLAVNLSPQALLTPEVGELLVRAAAGTRLTVEVTEHSPIEDYAAVLTALEPLRRAGIGLGVDDAGAGYASLRHILRLRPDTIKLDIALVSRVDADPARQAMTAALVAFSGETGAALVAEGVETPGERDALLARGVRLGQGHLFGRPAVPPAG</sequence>
<feature type="domain" description="EAL" evidence="1">
    <location>
        <begin position="162"/>
        <end position="396"/>
    </location>
</feature>
<dbReference type="RefSeq" id="WP_091362459.1">
    <property type="nucleotide sequence ID" value="NZ_FMZF01000001.1"/>
</dbReference>
<dbReference type="CDD" id="cd01948">
    <property type="entry name" value="EAL"/>
    <property type="match status" value="1"/>
</dbReference>
<dbReference type="Pfam" id="PF01590">
    <property type="entry name" value="GAF"/>
    <property type="match status" value="1"/>
</dbReference>
<reference evidence="3" key="1">
    <citation type="submission" date="2016-10" db="EMBL/GenBank/DDBJ databases">
        <authorList>
            <person name="Varghese N."/>
            <person name="Submissions S."/>
        </authorList>
    </citation>
    <scope>NUCLEOTIDE SEQUENCE [LARGE SCALE GENOMIC DNA]</scope>
    <source>
        <strain evidence="3">DSM 45421</strain>
    </source>
</reference>
<dbReference type="SMART" id="SM00065">
    <property type="entry name" value="GAF"/>
    <property type="match status" value="1"/>
</dbReference>
<organism evidence="2 3">
    <name type="scientific">Geodermatophilus telluris</name>
    <dbReference type="NCBI Taxonomy" id="1190417"/>
    <lineage>
        <taxon>Bacteria</taxon>
        <taxon>Bacillati</taxon>
        <taxon>Actinomycetota</taxon>
        <taxon>Actinomycetes</taxon>
        <taxon>Geodermatophilales</taxon>
        <taxon>Geodermatophilaceae</taxon>
        <taxon>Geodermatophilus</taxon>
    </lineage>
</organism>
<name>A0A1G6I6Q9_9ACTN</name>
<dbReference type="Proteomes" id="UP000199416">
    <property type="component" value="Unassembled WGS sequence"/>
</dbReference>
<dbReference type="PANTHER" id="PTHR33121:SF76">
    <property type="entry name" value="SIGNALING PROTEIN"/>
    <property type="match status" value="1"/>
</dbReference>
<dbReference type="Gene3D" id="3.20.20.450">
    <property type="entry name" value="EAL domain"/>
    <property type="match status" value="1"/>
</dbReference>
<dbReference type="Pfam" id="PF00563">
    <property type="entry name" value="EAL"/>
    <property type="match status" value="1"/>
</dbReference>
<dbReference type="GO" id="GO:0071111">
    <property type="term" value="F:cyclic-guanylate-specific phosphodiesterase activity"/>
    <property type="evidence" value="ECO:0007669"/>
    <property type="project" value="InterPro"/>
</dbReference>
<dbReference type="OrthoDB" id="23692at2"/>
<dbReference type="PANTHER" id="PTHR33121">
    <property type="entry name" value="CYCLIC DI-GMP PHOSPHODIESTERASE PDEF"/>
    <property type="match status" value="1"/>
</dbReference>
<dbReference type="InterPro" id="IPR050706">
    <property type="entry name" value="Cyclic-di-GMP_PDE-like"/>
</dbReference>